<dbReference type="Gene3D" id="1.10.510.10">
    <property type="entry name" value="Transferase(Phosphotransferase) domain 1"/>
    <property type="match status" value="1"/>
</dbReference>
<dbReference type="STRING" id="283909.R7U525"/>
<proteinExistence type="inferred from homology"/>
<dbReference type="Proteomes" id="UP000014760">
    <property type="component" value="Unassembled WGS sequence"/>
</dbReference>
<evidence type="ECO:0000313" key="3">
    <source>
        <dbReference type="EnsemblMetazoa" id="CapteP105767"/>
    </source>
</evidence>
<dbReference type="EnsemblMetazoa" id="CapteT105767">
    <property type="protein sequence ID" value="CapteP105767"/>
    <property type="gene ID" value="CapteG105767"/>
</dbReference>
<dbReference type="PANTHER" id="PTHR12984">
    <property type="entry name" value="SCY1-RELATED S/T PROTEIN KINASE-LIKE"/>
    <property type="match status" value="1"/>
</dbReference>
<reference evidence="4" key="2">
    <citation type="journal article" date="2013" name="Nature">
        <title>Insights into bilaterian evolution from three spiralian genomes.</title>
        <authorList>
            <person name="Simakov O."/>
            <person name="Marletaz F."/>
            <person name="Cho S.J."/>
            <person name="Edsinger-Gonzales E."/>
            <person name="Havlak P."/>
            <person name="Hellsten U."/>
            <person name="Kuo D.H."/>
            <person name="Larsson T."/>
            <person name="Lv J."/>
            <person name="Arendt D."/>
            <person name="Savage R."/>
            <person name="Osoegawa K."/>
            <person name="de Jong P."/>
            <person name="Grimwood J."/>
            <person name="Chapman J.A."/>
            <person name="Shapiro H."/>
            <person name="Aerts A."/>
            <person name="Otillar R.P."/>
            <person name="Terry A.Y."/>
            <person name="Boore J.L."/>
            <person name="Grigoriev I.V."/>
            <person name="Lindberg D.R."/>
            <person name="Seaver E.C."/>
            <person name="Weisblat D.A."/>
            <person name="Putnam N.H."/>
            <person name="Rokhsar D.S."/>
        </authorList>
    </citation>
    <scope>NUCLEOTIDE SEQUENCE</scope>
    <source>
        <strain evidence="4">I ESC-2004</strain>
    </source>
</reference>
<dbReference type="InterPro" id="IPR011989">
    <property type="entry name" value="ARM-like"/>
</dbReference>
<dbReference type="PROSITE" id="PS50011">
    <property type="entry name" value="PROTEIN_KINASE_DOM"/>
    <property type="match status" value="1"/>
</dbReference>
<dbReference type="PANTHER" id="PTHR12984:SF15">
    <property type="entry name" value="PROTEIN-ASSOCIATING WITH THE CARBOXYL-TERMINAL DOMAIN OF EZRIN"/>
    <property type="match status" value="1"/>
</dbReference>
<dbReference type="InterPro" id="IPR051177">
    <property type="entry name" value="CIK-Related_Protein"/>
</dbReference>
<dbReference type="InterPro" id="IPR001245">
    <property type="entry name" value="Ser-Thr/Tyr_kinase_cat_dom"/>
</dbReference>
<evidence type="ECO:0000259" key="2">
    <source>
        <dbReference type="PROSITE" id="PS50011"/>
    </source>
</evidence>
<sequence>MKTLKHPSILKFLAYIKNSDEKWVITERVVPLETLIDKLSPTEICAGLYSVIEALAFLNDRGSICHNNICQTSIFVASDGTWKVGGLEYMRRFADVTGTFLQRTKDLRFKGAISPEEQAGKFEKSPLYAHSRDAYSFGVFAEYLLEYLSPLGECDKCSTFEYRIREEFLNPDPKLRPKFNSLLQDPLFSDDYVSILNFLKKVTIKTEMEKKIFFSTVSEKLYSLPETTVATRLVHPLLSRFVLMDQNACELVIPHLLTPCKGAVGSRKPVFEPDEINPLLTEDIFRRYVVPEIFKIFQVRDAHIRMVLLRHFADYVHLMTKSTLTTLFPQLLLGLRDCNDDLVAMTLHAVADLVPLMGGDIVIGAKRNRIFTEGTPKVI</sequence>
<feature type="domain" description="Protein kinase" evidence="2">
    <location>
        <begin position="1"/>
        <end position="188"/>
    </location>
</feature>
<dbReference type="Gene3D" id="1.25.10.10">
    <property type="entry name" value="Leucine-rich Repeat Variant"/>
    <property type="match status" value="1"/>
</dbReference>
<comment type="similarity">
    <text evidence="1">Belongs to the protein kinase superfamily.</text>
</comment>
<dbReference type="OrthoDB" id="9942861at2759"/>
<reference evidence="3" key="3">
    <citation type="submission" date="2015-06" db="UniProtKB">
        <authorList>
            <consortium name="EnsemblMetazoa"/>
        </authorList>
    </citation>
    <scope>IDENTIFICATION</scope>
</reference>
<dbReference type="Pfam" id="PF07714">
    <property type="entry name" value="PK_Tyr_Ser-Thr"/>
    <property type="match status" value="1"/>
</dbReference>
<dbReference type="HOGENOM" id="CLU_627846_0_0_1"/>
<protein>
    <recommendedName>
        <fullName evidence="2">Protein kinase domain-containing protein</fullName>
    </recommendedName>
</protein>
<evidence type="ECO:0000256" key="1">
    <source>
        <dbReference type="ARBA" id="ARBA00038349"/>
    </source>
</evidence>
<dbReference type="InterPro" id="IPR011009">
    <property type="entry name" value="Kinase-like_dom_sf"/>
</dbReference>
<evidence type="ECO:0000313" key="4">
    <source>
        <dbReference type="Proteomes" id="UP000014760"/>
    </source>
</evidence>
<name>X1YTF8_CAPTE</name>
<accession>X1YTF8</accession>
<dbReference type="EMBL" id="AMQN01025576">
    <property type="status" value="NOT_ANNOTATED_CDS"/>
    <property type="molecule type" value="Genomic_DNA"/>
</dbReference>
<reference evidence="4" key="1">
    <citation type="submission" date="2012-12" db="EMBL/GenBank/DDBJ databases">
        <authorList>
            <person name="Hellsten U."/>
            <person name="Grimwood J."/>
            <person name="Chapman J.A."/>
            <person name="Shapiro H."/>
            <person name="Aerts A."/>
            <person name="Otillar R.P."/>
            <person name="Terry A.Y."/>
            <person name="Boore J.L."/>
            <person name="Simakov O."/>
            <person name="Marletaz F."/>
            <person name="Cho S.-J."/>
            <person name="Edsinger-Gonzales E."/>
            <person name="Havlak P."/>
            <person name="Kuo D.-H."/>
            <person name="Larsson T."/>
            <person name="Lv J."/>
            <person name="Arendt D."/>
            <person name="Savage R."/>
            <person name="Osoegawa K."/>
            <person name="de Jong P."/>
            <person name="Lindberg D.R."/>
            <person name="Seaver E.C."/>
            <person name="Weisblat D.A."/>
            <person name="Putnam N.H."/>
            <person name="Grigoriev I.V."/>
            <person name="Rokhsar D.S."/>
        </authorList>
    </citation>
    <scope>NUCLEOTIDE SEQUENCE</scope>
    <source>
        <strain evidence="4">I ESC-2004</strain>
    </source>
</reference>
<keyword evidence="4" id="KW-1185">Reference proteome</keyword>
<dbReference type="SUPFAM" id="SSF56112">
    <property type="entry name" value="Protein kinase-like (PK-like)"/>
    <property type="match status" value="1"/>
</dbReference>
<dbReference type="InterPro" id="IPR000719">
    <property type="entry name" value="Prot_kinase_dom"/>
</dbReference>
<organism evidence="3 4">
    <name type="scientific">Capitella teleta</name>
    <name type="common">Polychaete worm</name>
    <dbReference type="NCBI Taxonomy" id="283909"/>
    <lineage>
        <taxon>Eukaryota</taxon>
        <taxon>Metazoa</taxon>
        <taxon>Spiralia</taxon>
        <taxon>Lophotrochozoa</taxon>
        <taxon>Annelida</taxon>
        <taxon>Polychaeta</taxon>
        <taxon>Sedentaria</taxon>
        <taxon>Scolecida</taxon>
        <taxon>Capitellidae</taxon>
        <taxon>Capitella</taxon>
    </lineage>
</organism>